<sequence>MANCDTTDEPNSSTTSRQQLYAQLAVPPGSRSIRLLDLDPRPPSQDGGPLTGHLRVARLADQPSFTTLSYVWDDKACPSSALAVLPQGVDLEISANCLNALRQIRRQFGAVTIWIDNVCINQDDEVEKESQIPLMQDIYSSEHLVRIQQLLGTPWISRAWTFQELVLSENPVLLCGDNLALWEDVINAAAVADVTPSMNTTLGPWHSLAGIWLSLPRPSLRRPDDGHVEALRPAPSFAELLDKFWDEQGPVFNPKNTFPAALTGGNENDDGQVVSALCLLANWMWSVACKTPPETPQFRRWSALFAALQGLFPPETEVYVDAFEVFNGLANVVDDPTIPDWPGVLAAMRSADDGAMFAYFVSTVQKLADEGRCLFTLPNGMGGSGPLDMAEGDEVFTVAGVRAPLVLRRVEGQIDGFDVFVLEELMKNGCVPCVLDVSS</sequence>
<evidence type="ECO:0000313" key="3">
    <source>
        <dbReference type="Proteomes" id="UP001172101"/>
    </source>
</evidence>
<keyword evidence="3" id="KW-1185">Reference proteome</keyword>
<organism evidence="2 3">
    <name type="scientific">Lasiosphaeria miniovina</name>
    <dbReference type="NCBI Taxonomy" id="1954250"/>
    <lineage>
        <taxon>Eukaryota</taxon>
        <taxon>Fungi</taxon>
        <taxon>Dikarya</taxon>
        <taxon>Ascomycota</taxon>
        <taxon>Pezizomycotina</taxon>
        <taxon>Sordariomycetes</taxon>
        <taxon>Sordariomycetidae</taxon>
        <taxon>Sordariales</taxon>
        <taxon>Lasiosphaeriaceae</taxon>
        <taxon>Lasiosphaeria</taxon>
    </lineage>
</organism>
<protein>
    <submittedName>
        <fullName evidence="2">Heterokaryon incompatibility protein-domain-containing protein</fullName>
    </submittedName>
</protein>
<dbReference type="EMBL" id="JAUIRO010000005">
    <property type="protein sequence ID" value="KAK0713693.1"/>
    <property type="molecule type" value="Genomic_DNA"/>
</dbReference>
<feature type="domain" description="Heterokaryon incompatibility" evidence="1">
    <location>
        <begin position="65"/>
        <end position="145"/>
    </location>
</feature>
<dbReference type="PANTHER" id="PTHR24148:SF73">
    <property type="entry name" value="HET DOMAIN PROTEIN (AFU_ORTHOLOGUE AFUA_8G01020)"/>
    <property type="match status" value="1"/>
</dbReference>
<gene>
    <name evidence="2" type="ORF">B0T26DRAFT_753782</name>
</gene>
<evidence type="ECO:0000313" key="2">
    <source>
        <dbReference type="EMBL" id="KAK0713693.1"/>
    </source>
</evidence>
<dbReference type="AlphaFoldDB" id="A0AA40AD59"/>
<accession>A0AA40AD59</accession>
<dbReference type="GeneID" id="85329017"/>
<comment type="caution">
    <text evidence="2">The sequence shown here is derived from an EMBL/GenBank/DDBJ whole genome shotgun (WGS) entry which is preliminary data.</text>
</comment>
<dbReference type="InterPro" id="IPR052895">
    <property type="entry name" value="HetReg/Transcr_Mod"/>
</dbReference>
<dbReference type="Pfam" id="PF06985">
    <property type="entry name" value="HET"/>
    <property type="match status" value="1"/>
</dbReference>
<dbReference type="Proteomes" id="UP001172101">
    <property type="component" value="Unassembled WGS sequence"/>
</dbReference>
<dbReference type="RefSeq" id="XP_060295016.1">
    <property type="nucleotide sequence ID" value="XM_060445747.1"/>
</dbReference>
<dbReference type="PANTHER" id="PTHR24148">
    <property type="entry name" value="ANKYRIN REPEAT DOMAIN-CONTAINING PROTEIN 39 HOMOLOG-RELATED"/>
    <property type="match status" value="1"/>
</dbReference>
<evidence type="ECO:0000259" key="1">
    <source>
        <dbReference type="Pfam" id="PF06985"/>
    </source>
</evidence>
<reference evidence="2" key="1">
    <citation type="submission" date="2023-06" db="EMBL/GenBank/DDBJ databases">
        <title>Genome-scale phylogeny and comparative genomics of the fungal order Sordariales.</title>
        <authorList>
            <consortium name="Lawrence Berkeley National Laboratory"/>
            <person name="Hensen N."/>
            <person name="Bonometti L."/>
            <person name="Westerberg I."/>
            <person name="Brannstrom I.O."/>
            <person name="Guillou S."/>
            <person name="Cros-Aarteil S."/>
            <person name="Calhoun S."/>
            <person name="Haridas S."/>
            <person name="Kuo A."/>
            <person name="Mondo S."/>
            <person name="Pangilinan J."/>
            <person name="Riley R."/>
            <person name="LaButti K."/>
            <person name="Andreopoulos B."/>
            <person name="Lipzen A."/>
            <person name="Chen C."/>
            <person name="Yanf M."/>
            <person name="Daum C."/>
            <person name="Ng V."/>
            <person name="Clum A."/>
            <person name="Steindorff A."/>
            <person name="Ohm R."/>
            <person name="Martin F."/>
            <person name="Silar P."/>
            <person name="Natvig D."/>
            <person name="Lalanne C."/>
            <person name="Gautier V."/>
            <person name="Ament-velasquez S.L."/>
            <person name="Kruys A."/>
            <person name="Hutchinson M.I."/>
            <person name="Powell A.J."/>
            <person name="Barry K."/>
            <person name="Miller A.N."/>
            <person name="Grigoriev I.V."/>
            <person name="Debuchy R."/>
            <person name="Gladieux P."/>
            <person name="Thoren M.H."/>
            <person name="Johannesson H."/>
        </authorList>
    </citation>
    <scope>NUCLEOTIDE SEQUENCE</scope>
    <source>
        <strain evidence="2">SMH2392-1A</strain>
    </source>
</reference>
<name>A0AA40AD59_9PEZI</name>
<dbReference type="InterPro" id="IPR010730">
    <property type="entry name" value="HET"/>
</dbReference>
<proteinExistence type="predicted"/>